<evidence type="ECO:0000313" key="1">
    <source>
        <dbReference type="EMBL" id="KAK5637090.1"/>
    </source>
</evidence>
<keyword evidence="2" id="KW-1185">Reference proteome</keyword>
<gene>
    <name evidence="1" type="ORF">RRF57_012802</name>
</gene>
<comment type="caution">
    <text evidence="1">The sequence shown here is derived from an EMBL/GenBank/DDBJ whole genome shotgun (WGS) entry which is preliminary data.</text>
</comment>
<dbReference type="EMBL" id="JAWHQM010000091">
    <property type="protein sequence ID" value="KAK5637090.1"/>
    <property type="molecule type" value="Genomic_DNA"/>
</dbReference>
<dbReference type="AlphaFoldDB" id="A0AAN7UQK1"/>
<name>A0AAN7UQK1_9PEZI</name>
<organism evidence="1 2">
    <name type="scientific">Xylaria bambusicola</name>
    <dbReference type="NCBI Taxonomy" id="326684"/>
    <lineage>
        <taxon>Eukaryota</taxon>
        <taxon>Fungi</taxon>
        <taxon>Dikarya</taxon>
        <taxon>Ascomycota</taxon>
        <taxon>Pezizomycotina</taxon>
        <taxon>Sordariomycetes</taxon>
        <taxon>Xylariomycetidae</taxon>
        <taxon>Xylariales</taxon>
        <taxon>Xylariaceae</taxon>
        <taxon>Xylaria</taxon>
    </lineage>
</organism>
<protein>
    <submittedName>
        <fullName evidence="1">Uncharacterized protein</fullName>
    </submittedName>
</protein>
<reference evidence="1 2" key="1">
    <citation type="submission" date="2023-10" db="EMBL/GenBank/DDBJ databases">
        <title>Draft genome sequence of Xylaria bambusicola isolate GMP-LS, the root and basal stem rot pathogen of sugarcane in Indonesia.</title>
        <authorList>
            <person name="Selvaraj P."/>
            <person name="Muralishankar V."/>
            <person name="Muruganantham S."/>
            <person name="Sp S."/>
            <person name="Haryani S."/>
            <person name="Lau K.J.X."/>
            <person name="Naqvi N.I."/>
        </authorList>
    </citation>
    <scope>NUCLEOTIDE SEQUENCE [LARGE SCALE GENOMIC DNA]</scope>
    <source>
        <strain evidence="1">GMP-LS</strain>
    </source>
</reference>
<proteinExistence type="predicted"/>
<dbReference type="Proteomes" id="UP001305414">
    <property type="component" value="Unassembled WGS sequence"/>
</dbReference>
<evidence type="ECO:0000313" key="2">
    <source>
        <dbReference type="Proteomes" id="UP001305414"/>
    </source>
</evidence>
<accession>A0AAN7UQK1</accession>
<sequence>MLVANTVGGLERDLGLPNAPEALDGTTLAVVHVSTRANYFQELLQDSVTPNEVTIASKRHHEMVALIGSR</sequence>